<organism evidence="1 2">
    <name type="scientific">Ambrosia artemisiifolia</name>
    <name type="common">Common ragweed</name>
    <dbReference type="NCBI Taxonomy" id="4212"/>
    <lineage>
        <taxon>Eukaryota</taxon>
        <taxon>Viridiplantae</taxon>
        <taxon>Streptophyta</taxon>
        <taxon>Embryophyta</taxon>
        <taxon>Tracheophyta</taxon>
        <taxon>Spermatophyta</taxon>
        <taxon>Magnoliopsida</taxon>
        <taxon>eudicotyledons</taxon>
        <taxon>Gunneridae</taxon>
        <taxon>Pentapetalae</taxon>
        <taxon>asterids</taxon>
        <taxon>campanulids</taxon>
        <taxon>Asterales</taxon>
        <taxon>Asteraceae</taxon>
        <taxon>Asteroideae</taxon>
        <taxon>Heliantheae alliance</taxon>
        <taxon>Heliantheae</taxon>
        <taxon>Ambrosia</taxon>
    </lineage>
</organism>
<comment type="caution">
    <text evidence="1">The sequence shown here is derived from an EMBL/GenBank/DDBJ whole genome shotgun (WGS) entry which is preliminary data.</text>
</comment>
<proteinExistence type="predicted"/>
<dbReference type="Proteomes" id="UP001206925">
    <property type="component" value="Unassembled WGS sequence"/>
</dbReference>
<accession>A0AAD5BX40</accession>
<dbReference type="AlphaFoldDB" id="A0AAD5BX40"/>
<dbReference type="PANTHER" id="PTHR10242:SF4">
    <property type="entry name" value="OS07G0657600 PROTEIN"/>
    <property type="match status" value="1"/>
</dbReference>
<sequence length="455" mass="51897">LERHTNNNNNNNCVGRNVEYKVALGAAAASFKLEKAVCSHGFFMTAPNQWNPFSKTFQRPLRLFQYDTLSSSSVTVQISQPPQADHLLVRVVDSVDLSTVHHQSLMEQVRRMLRLSEAEETNVRAFQDMYAEAKASGFGRVFRSPTLFEDMLQIDEFTNALNYFLSYLRIGVDYDEIMTRWSRTLSMARALCELQLELQCPASITKFAPKTPAGKESTKRKIKSQEKSRNVVKRCCEDVKSASEEDGTLKIDSFDTSINIHDSNGEKTELAFHGAMGNFPSPEELAGLDLNYLGKRCNLGYRASRILGLAQSVVEGRINLKKLEEDCGRDASLSNYMKINERLGEINGFGPFTRANVLMCLGFYHVIPSDSETLRHLNQVHGKKSTIKNIQQDIEVIYGKYAPYQFLVYWSEIWSFYEERFGNLSELPNTQYKRITAANMRCKNDKALKRFKEEQ</sequence>
<dbReference type="EMBL" id="JAMZMK010010491">
    <property type="protein sequence ID" value="KAI7731251.1"/>
    <property type="molecule type" value="Genomic_DNA"/>
</dbReference>
<dbReference type="GO" id="GO:0034039">
    <property type="term" value="F:8-oxo-7,8-dihydroguanine DNA N-glycosylase activity"/>
    <property type="evidence" value="ECO:0007669"/>
    <property type="project" value="TreeGrafter"/>
</dbReference>
<dbReference type="PANTHER" id="PTHR10242">
    <property type="entry name" value="8-OXOGUANINE DNA GLYCOSYLASE"/>
    <property type="match status" value="1"/>
</dbReference>
<dbReference type="InterPro" id="IPR011257">
    <property type="entry name" value="DNA_glycosylase"/>
</dbReference>
<name>A0AAD5BX40_AMBAR</name>
<dbReference type="SUPFAM" id="SSF48150">
    <property type="entry name" value="DNA-glycosylase"/>
    <property type="match status" value="1"/>
</dbReference>
<dbReference type="GO" id="GO:0005634">
    <property type="term" value="C:nucleus"/>
    <property type="evidence" value="ECO:0007669"/>
    <property type="project" value="TreeGrafter"/>
</dbReference>
<dbReference type="GO" id="GO:0006285">
    <property type="term" value="P:base-excision repair, AP site formation"/>
    <property type="evidence" value="ECO:0007669"/>
    <property type="project" value="TreeGrafter"/>
</dbReference>
<dbReference type="InterPro" id="IPR052054">
    <property type="entry name" value="Oxidative_DNA_repair_enzyme"/>
</dbReference>
<evidence type="ECO:0008006" key="3">
    <source>
        <dbReference type="Google" id="ProtNLM"/>
    </source>
</evidence>
<dbReference type="Gene3D" id="1.10.340.30">
    <property type="entry name" value="Hypothetical protein, domain 2"/>
    <property type="match status" value="1"/>
</dbReference>
<keyword evidence="2" id="KW-1185">Reference proteome</keyword>
<gene>
    <name evidence="1" type="ORF">M8C21_032365</name>
</gene>
<feature type="non-terminal residue" evidence="1">
    <location>
        <position position="455"/>
    </location>
</feature>
<evidence type="ECO:0000313" key="2">
    <source>
        <dbReference type="Proteomes" id="UP001206925"/>
    </source>
</evidence>
<evidence type="ECO:0000313" key="1">
    <source>
        <dbReference type="EMBL" id="KAI7731251.1"/>
    </source>
</evidence>
<protein>
    <recommendedName>
        <fullName evidence="3">DNA glycosylase</fullName>
    </recommendedName>
</protein>
<reference evidence="1" key="1">
    <citation type="submission" date="2022-06" db="EMBL/GenBank/DDBJ databases">
        <title>Uncovering the hologenomic basis of an extraordinary plant invasion.</title>
        <authorList>
            <person name="Bieker V.C."/>
            <person name="Martin M.D."/>
            <person name="Gilbert T."/>
            <person name="Hodgins K."/>
            <person name="Battlay P."/>
            <person name="Petersen B."/>
            <person name="Wilson J."/>
        </authorList>
    </citation>
    <scope>NUCLEOTIDE SEQUENCE</scope>
    <source>
        <strain evidence="1">AA19_3_7</strain>
        <tissue evidence="1">Leaf</tissue>
    </source>
</reference>